<reference evidence="4" key="1">
    <citation type="submission" date="2025-08" db="UniProtKB">
        <authorList>
            <consortium name="RefSeq"/>
        </authorList>
    </citation>
    <scope>IDENTIFICATION</scope>
    <source>
        <tissue evidence="4">Whole body</tissue>
    </source>
</reference>
<name>A0ABM1IGN9_POLDO</name>
<accession>A0ABM1IGN9</accession>
<gene>
    <name evidence="4" type="primary">LOC107067941</name>
</gene>
<keyword evidence="3" id="KW-1185">Reference proteome</keyword>
<dbReference type="GeneID" id="107067941"/>
<evidence type="ECO:0000313" key="4">
    <source>
        <dbReference type="RefSeq" id="XP_015179376.1"/>
    </source>
</evidence>
<protein>
    <submittedName>
        <fullName evidence="4">SRR1-like protein isoform X2</fullName>
    </submittedName>
</protein>
<proteinExistence type="inferred from homology"/>
<evidence type="ECO:0000256" key="1">
    <source>
        <dbReference type="ARBA" id="ARBA00009856"/>
    </source>
</evidence>
<dbReference type="Pfam" id="PF07985">
    <property type="entry name" value="SRR1"/>
    <property type="match status" value="1"/>
</dbReference>
<dbReference type="InterPro" id="IPR040044">
    <property type="entry name" value="SRR1L"/>
</dbReference>
<dbReference type="Proteomes" id="UP000694924">
    <property type="component" value="Unplaced"/>
</dbReference>
<dbReference type="PANTHER" id="PTHR28626:SF3">
    <property type="entry name" value="SRR1-LIKE PROTEIN"/>
    <property type="match status" value="1"/>
</dbReference>
<evidence type="ECO:0000259" key="2">
    <source>
        <dbReference type="Pfam" id="PF07985"/>
    </source>
</evidence>
<dbReference type="PANTHER" id="PTHR28626">
    <property type="entry name" value="SRR1-LIKE PROTEIN"/>
    <property type="match status" value="1"/>
</dbReference>
<sequence>MSKEEFILVNRRKKRKKFVKVDKTQLSLTQFDEYEFDKDFIKRTIIDAGIKLKGRFSQHRSSVYQLALVLLLRRNYNCQVSIYDPAFLPKEIEILQEFHCNLIENNEECKRTISNNVTFIYMPHCPRQLINNFLYSNWSENLSNCVLVTNSFSDIVEQSLKWHLMTFAKYILRIYPYMTEIKLENDFEFVEVFYATSIHIFSEEKLKQISADFWLDKETPQYPSKYIEFTPADKTNTTPC</sequence>
<comment type="similarity">
    <text evidence="1">Belongs to the SRR1 family.</text>
</comment>
<dbReference type="InterPro" id="IPR012942">
    <property type="entry name" value="SRR1-like"/>
</dbReference>
<evidence type="ECO:0000313" key="3">
    <source>
        <dbReference type="Proteomes" id="UP000694924"/>
    </source>
</evidence>
<organism evidence="3 4">
    <name type="scientific">Polistes dominula</name>
    <name type="common">European paper wasp</name>
    <name type="synonym">Vespa dominula</name>
    <dbReference type="NCBI Taxonomy" id="743375"/>
    <lineage>
        <taxon>Eukaryota</taxon>
        <taxon>Metazoa</taxon>
        <taxon>Ecdysozoa</taxon>
        <taxon>Arthropoda</taxon>
        <taxon>Hexapoda</taxon>
        <taxon>Insecta</taxon>
        <taxon>Pterygota</taxon>
        <taxon>Neoptera</taxon>
        <taxon>Endopterygota</taxon>
        <taxon>Hymenoptera</taxon>
        <taxon>Apocrita</taxon>
        <taxon>Aculeata</taxon>
        <taxon>Vespoidea</taxon>
        <taxon>Vespidae</taxon>
        <taxon>Polistinae</taxon>
        <taxon>Polistini</taxon>
        <taxon>Polistes</taxon>
    </lineage>
</organism>
<dbReference type="RefSeq" id="XP_015179376.1">
    <property type="nucleotide sequence ID" value="XM_015323890.1"/>
</dbReference>
<feature type="domain" description="SRR1-like" evidence="2">
    <location>
        <begin position="54"/>
        <end position="200"/>
    </location>
</feature>